<dbReference type="AlphaFoldDB" id="A0A1H9TM93"/>
<dbReference type="RefSeq" id="WP_092653153.1">
    <property type="nucleotide sequence ID" value="NZ_FOHA01000014.1"/>
</dbReference>
<dbReference type="PROSITE" id="PS51096">
    <property type="entry name" value="PTS_EIIA_TYPE_4"/>
    <property type="match status" value="1"/>
</dbReference>
<evidence type="ECO:0000313" key="4">
    <source>
        <dbReference type="Proteomes" id="UP000198948"/>
    </source>
</evidence>
<dbReference type="PANTHER" id="PTHR33799">
    <property type="entry name" value="PTS PERMEASE-RELATED-RELATED"/>
    <property type="match status" value="1"/>
</dbReference>
<sequence>MKKFLVASHGKMASGIQNSVDILTGMGNQIEVIDAYIDEVDYTIKIQQFIETLHVEDTAIIFTDLYGGSVNQKVMVAVAAHPSQNIHVITGMNLAVILSVVLEAGEITTERLQELIDESQVKLVLTESLVAEESEDNFFD</sequence>
<keyword evidence="1" id="KW-0808">Transferase</keyword>
<reference evidence="3 4" key="1">
    <citation type="submission" date="2016-10" db="EMBL/GenBank/DDBJ databases">
        <authorList>
            <person name="de Groot N.N."/>
        </authorList>
    </citation>
    <scope>NUCLEOTIDE SEQUENCE [LARGE SCALE GENOMIC DNA]</scope>
    <source>
        <strain evidence="3 4">DSM 13760</strain>
    </source>
</reference>
<gene>
    <name evidence="3" type="ORF">SAMN04488559_11469</name>
</gene>
<dbReference type="OrthoDB" id="6578004at2"/>
<dbReference type="PANTHER" id="PTHR33799:SF1">
    <property type="entry name" value="PTS SYSTEM MANNOSE-SPECIFIC EIIAB COMPONENT-RELATED"/>
    <property type="match status" value="1"/>
</dbReference>
<name>A0A1H9TM93_9LACT</name>
<keyword evidence="4" id="KW-1185">Reference proteome</keyword>
<dbReference type="InterPro" id="IPR051471">
    <property type="entry name" value="Bacterial_PTS_sugar_comp"/>
</dbReference>
<feature type="domain" description="PTS EIIA type-4" evidence="2">
    <location>
        <begin position="1"/>
        <end position="138"/>
    </location>
</feature>
<evidence type="ECO:0000313" key="3">
    <source>
        <dbReference type="EMBL" id="SER98157.1"/>
    </source>
</evidence>
<dbReference type="Proteomes" id="UP000198948">
    <property type="component" value="Unassembled WGS sequence"/>
</dbReference>
<proteinExistence type="predicted"/>
<accession>A0A1H9TM93</accession>
<dbReference type="Gene3D" id="3.40.50.510">
    <property type="entry name" value="Phosphotransferase system, mannose-type IIA component"/>
    <property type="match status" value="1"/>
</dbReference>
<dbReference type="Pfam" id="PF03610">
    <property type="entry name" value="EIIA-man"/>
    <property type="match status" value="1"/>
</dbReference>
<dbReference type="STRING" id="142588.SAMN04488559_11469"/>
<evidence type="ECO:0000259" key="2">
    <source>
        <dbReference type="PROSITE" id="PS51096"/>
    </source>
</evidence>
<dbReference type="InterPro" id="IPR036662">
    <property type="entry name" value="PTS_EIIA_man-typ_sf"/>
</dbReference>
<dbReference type="GO" id="GO:0016740">
    <property type="term" value="F:transferase activity"/>
    <property type="evidence" value="ECO:0007669"/>
    <property type="project" value="UniProtKB-KW"/>
</dbReference>
<dbReference type="GO" id="GO:0009401">
    <property type="term" value="P:phosphoenolpyruvate-dependent sugar phosphotransferase system"/>
    <property type="evidence" value="ECO:0007669"/>
    <property type="project" value="InterPro"/>
</dbReference>
<dbReference type="EMBL" id="FOHA01000014">
    <property type="protein sequence ID" value="SER98157.1"/>
    <property type="molecule type" value="Genomic_DNA"/>
</dbReference>
<dbReference type="InterPro" id="IPR004701">
    <property type="entry name" value="PTS_EIIA_man-typ"/>
</dbReference>
<dbReference type="SUPFAM" id="SSF53062">
    <property type="entry name" value="PTS system fructose IIA component-like"/>
    <property type="match status" value="1"/>
</dbReference>
<dbReference type="GO" id="GO:0016020">
    <property type="term" value="C:membrane"/>
    <property type="evidence" value="ECO:0007669"/>
    <property type="project" value="InterPro"/>
</dbReference>
<organism evidence="3 4">
    <name type="scientific">Isobaculum melis</name>
    <dbReference type="NCBI Taxonomy" id="142588"/>
    <lineage>
        <taxon>Bacteria</taxon>
        <taxon>Bacillati</taxon>
        <taxon>Bacillota</taxon>
        <taxon>Bacilli</taxon>
        <taxon>Lactobacillales</taxon>
        <taxon>Carnobacteriaceae</taxon>
        <taxon>Isobaculum</taxon>
    </lineage>
</organism>
<evidence type="ECO:0000256" key="1">
    <source>
        <dbReference type="ARBA" id="ARBA00022679"/>
    </source>
</evidence>
<protein>
    <submittedName>
        <fullName evidence="3">PTS system, mannose-specific IIA component</fullName>
    </submittedName>
</protein>